<dbReference type="NCBIfam" id="TIGR00121">
    <property type="entry name" value="birA_ligase"/>
    <property type="match status" value="1"/>
</dbReference>
<comment type="caution">
    <text evidence="4">The sequence shown here is derived from an EMBL/GenBank/DDBJ whole genome shotgun (WGS) entry which is preliminary data.</text>
</comment>
<dbReference type="InterPro" id="IPR004143">
    <property type="entry name" value="BPL_LPL_catalytic"/>
</dbReference>
<dbReference type="EMBL" id="JAHHIF010000022">
    <property type="protein sequence ID" value="MBW4546232.1"/>
    <property type="molecule type" value="Genomic_DNA"/>
</dbReference>
<feature type="region of interest" description="Disordered" evidence="2">
    <location>
        <begin position="39"/>
        <end position="58"/>
    </location>
</feature>
<dbReference type="EC" id="6.3.4.15" evidence="4"/>
<dbReference type="Gene3D" id="3.30.930.10">
    <property type="entry name" value="Bira Bifunctional Protein, Domain 2"/>
    <property type="match status" value="1"/>
</dbReference>
<proteinExistence type="predicted"/>
<accession>A0A951PMD3</accession>
<evidence type="ECO:0000256" key="2">
    <source>
        <dbReference type="SAM" id="MobiDB-lite"/>
    </source>
</evidence>
<gene>
    <name evidence="4" type="ORF">KME25_17570</name>
</gene>
<dbReference type="CDD" id="cd16442">
    <property type="entry name" value="BPL"/>
    <property type="match status" value="1"/>
</dbReference>
<evidence type="ECO:0000313" key="5">
    <source>
        <dbReference type="Proteomes" id="UP000753908"/>
    </source>
</evidence>
<dbReference type="Pfam" id="PF03099">
    <property type="entry name" value="BPL_LplA_LipB"/>
    <property type="match status" value="1"/>
</dbReference>
<dbReference type="InterPro" id="IPR045864">
    <property type="entry name" value="aa-tRNA-synth_II/BPL/LPL"/>
</dbReference>
<evidence type="ECO:0000256" key="1">
    <source>
        <dbReference type="ARBA" id="ARBA00022598"/>
    </source>
</evidence>
<dbReference type="GO" id="GO:0004077">
    <property type="term" value="F:biotin--[biotin carboxyl-carrier protein] ligase activity"/>
    <property type="evidence" value="ECO:0007669"/>
    <property type="project" value="UniProtKB-EC"/>
</dbReference>
<dbReference type="InterPro" id="IPR004408">
    <property type="entry name" value="Biotin_CoA_COase_ligase"/>
</dbReference>
<feature type="compositionally biased region" description="Pro residues" evidence="2">
    <location>
        <begin position="47"/>
        <end position="58"/>
    </location>
</feature>
<dbReference type="AlphaFoldDB" id="A0A951PMD3"/>
<protein>
    <submittedName>
        <fullName evidence="4">Biotin--[acetyl-CoA-carboxylase] ligase</fullName>
        <ecNumber evidence="4">6.3.4.15</ecNumber>
    </submittedName>
</protein>
<evidence type="ECO:0000259" key="3">
    <source>
        <dbReference type="PROSITE" id="PS51733"/>
    </source>
</evidence>
<dbReference type="SUPFAM" id="SSF55681">
    <property type="entry name" value="Class II aaRS and biotin synthetases"/>
    <property type="match status" value="1"/>
</dbReference>
<dbReference type="GO" id="GO:0005737">
    <property type="term" value="C:cytoplasm"/>
    <property type="evidence" value="ECO:0007669"/>
    <property type="project" value="TreeGrafter"/>
</dbReference>
<evidence type="ECO:0000313" key="4">
    <source>
        <dbReference type="EMBL" id="MBW4546232.1"/>
    </source>
</evidence>
<dbReference type="PROSITE" id="PS51733">
    <property type="entry name" value="BPL_LPL_CATALYTIC"/>
    <property type="match status" value="1"/>
</dbReference>
<keyword evidence="1 4" id="KW-0436">Ligase</keyword>
<feature type="domain" description="BPL/LPL catalytic" evidence="3">
    <location>
        <begin position="60"/>
        <end position="242"/>
    </location>
</feature>
<dbReference type="Proteomes" id="UP000753908">
    <property type="component" value="Unassembled WGS sequence"/>
</dbReference>
<dbReference type="PANTHER" id="PTHR12835:SF5">
    <property type="entry name" value="BIOTIN--PROTEIN LIGASE"/>
    <property type="match status" value="1"/>
</dbReference>
<reference evidence="4" key="2">
    <citation type="journal article" date="2022" name="Microbiol. Resour. Announc.">
        <title>Metagenome Sequencing to Explore Phylogenomics of Terrestrial Cyanobacteria.</title>
        <authorList>
            <person name="Ward R.D."/>
            <person name="Stajich J.E."/>
            <person name="Johansen J.R."/>
            <person name="Huntemann M."/>
            <person name="Clum A."/>
            <person name="Foster B."/>
            <person name="Foster B."/>
            <person name="Roux S."/>
            <person name="Palaniappan K."/>
            <person name="Varghese N."/>
            <person name="Mukherjee S."/>
            <person name="Reddy T.B.K."/>
            <person name="Daum C."/>
            <person name="Copeland A."/>
            <person name="Chen I.A."/>
            <person name="Ivanova N.N."/>
            <person name="Kyrpides N.C."/>
            <person name="Shapiro N."/>
            <person name="Eloe-Fadrosh E.A."/>
            <person name="Pietrasiak N."/>
        </authorList>
    </citation>
    <scope>NUCLEOTIDE SEQUENCE</scope>
    <source>
        <strain evidence="4">CPER-KK1</strain>
    </source>
</reference>
<name>A0A951PMD3_9CYAN</name>
<dbReference type="PANTHER" id="PTHR12835">
    <property type="entry name" value="BIOTIN PROTEIN LIGASE"/>
    <property type="match status" value="1"/>
</dbReference>
<organism evidence="4 5">
    <name type="scientific">Symplocastrum torsivum CPER-KK1</name>
    <dbReference type="NCBI Taxonomy" id="450513"/>
    <lineage>
        <taxon>Bacteria</taxon>
        <taxon>Bacillati</taxon>
        <taxon>Cyanobacteriota</taxon>
        <taxon>Cyanophyceae</taxon>
        <taxon>Oscillatoriophycideae</taxon>
        <taxon>Oscillatoriales</taxon>
        <taxon>Microcoleaceae</taxon>
        <taxon>Symplocastrum</taxon>
    </lineage>
</organism>
<sequence length="318" mass="34189">MVFNQQQFEVALSEVGKHLSQQGIGIGDWENRSRDLEPGYLLKKNPSQPPAPSPQPPIVIPPRPVEEIPLHLFDTLPSTNQTLWELLNQGATAGTIVIAAQQTAGRGQWGRQWQSNVGGLYLSLALATNLPASNSAQLTLSGAWGIATTLRHYGIPVFLKWPNDLLLKGRKLGGILTETRVRQGWIAQAVVGVGINWSNCVPESGINLQTFCEEELNVGVTSLEMLAAIVIQGLNFGYQSLSEQGMENLLPSYLELLDSQGRHITVDGNLGTIVGVTPTGDLRVSLNSTEAAVGEVTTSASLTETCLKPGTISLGYCQ</sequence>
<reference evidence="4" key="1">
    <citation type="submission" date="2021-05" db="EMBL/GenBank/DDBJ databases">
        <authorList>
            <person name="Pietrasiak N."/>
            <person name="Ward R."/>
            <person name="Stajich J.E."/>
            <person name="Kurbessoian T."/>
        </authorList>
    </citation>
    <scope>NUCLEOTIDE SEQUENCE</scope>
    <source>
        <strain evidence="4">CPER-KK1</strain>
    </source>
</reference>